<feature type="compositionally biased region" description="Basic and acidic residues" evidence="6">
    <location>
        <begin position="381"/>
        <end position="392"/>
    </location>
</feature>
<dbReference type="InterPro" id="IPR018517">
    <property type="entry name" value="tRNA_hU_synthase_CS"/>
</dbReference>
<evidence type="ECO:0000313" key="9">
    <source>
        <dbReference type="Proteomes" id="UP000041254"/>
    </source>
</evidence>
<dbReference type="Proteomes" id="UP000041254">
    <property type="component" value="Unassembled WGS sequence"/>
</dbReference>
<accession>A0A0G4FEN4</accession>
<dbReference type="InParanoid" id="A0A0G4FEN4"/>
<dbReference type="OrthoDB" id="272303at2759"/>
<dbReference type="InterPro" id="IPR035587">
    <property type="entry name" value="DUS-like_FMN-bd"/>
</dbReference>
<dbReference type="AlphaFoldDB" id="A0A0G4FEN4"/>
<name>A0A0G4FEN4_VITBC</name>
<dbReference type="VEuPathDB" id="CryptoDB:Vbra_15176"/>
<dbReference type="PANTHER" id="PTHR45936:SF1">
    <property type="entry name" value="TRNA-DIHYDROURIDINE(20) SYNTHASE [NAD(P)+]-LIKE"/>
    <property type="match status" value="1"/>
</dbReference>
<organism evidence="8 9">
    <name type="scientific">Vitrella brassicaformis (strain CCMP3155)</name>
    <dbReference type="NCBI Taxonomy" id="1169540"/>
    <lineage>
        <taxon>Eukaryota</taxon>
        <taxon>Sar</taxon>
        <taxon>Alveolata</taxon>
        <taxon>Colpodellida</taxon>
        <taxon>Vitrellaceae</taxon>
        <taxon>Vitrella</taxon>
    </lineage>
</organism>
<sequence length="419" mass="46217">MENDEVISRETNRDHATYPDVDYRGKLILAPMVHAGNLAMRLECLSYGADLVYGEEIIDRRISSTVRTYNDAYNTVEYRSRKDGTFVFSTNREERGKVVFQLGTADATQALLGAQKVVQDVCAVDVNMGCPKSFSVKGGMGAALLSTPLVATDILKTLRRNLPCPVTCKIRLLDTMQKTIDFALSCEDCGIAAIAVHAREKHERPAHAARWDSFRPLKESLSIPLIANGDFMTRRSADKFRKEVGWADSLMIARGALWNPAIFLPEEADAPTRLEVIQKYIRRAITLGHVFQNIKYTVLQMISQDGNLQWNEAMQATRSPRDICDVFDLAEWYSAISPSLPQAACTLQYYRAREIVEDNAFTFAAPAGGGGGGCVAEGEEQQQKENGVEGHPVKRRRLDVDAGVDGDEVCAGGASENGT</sequence>
<feature type="region of interest" description="Disordered" evidence="6">
    <location>
        <begin position="377"/>
        <end position="419"/>
    </location>
</feature>
<dbReference type="PANTHER" id="PTHR45936">
    <property type="entry name" value="TRNA-DIHYDROURIDINE(20) SYNTHASE [NAD(P)+]-LIKE"/>
    <property type="match status" value="1"/>
</dbReference>
<dbReference type="InterPro" id="IPR052582">
    <property type="entry name" value="tRNA-DUS-like"/>
</dbReference>
<evidence type="ECO:0000313" key="8">
    <source>
        <dbReference type="EMBL" id="CEM11649.1"/>
    </source>
</evidence>
<dbReference type="CDD" id="cd02801">
    <property type="entry name" value="DUS_like_FMN"/>
    <property type="match status" value="1"/>
</dbReference>
<keyword evidence="9" id="KW-1185">Reference proteome</keyword>
<keyword evidence="3" id="KW-0288">FMN</keyword>
<evidence type="ECO:0000256" key="4">
    <source>
        <dbReference type="ARBA" id="ARBA00022694"/>
    </source>
</evidence>
<dbReference type="STRING" id="1169540.A0A0G4FEN4"/>
<reference evidence="8 9" key="1">
    <citation type="submission" date="2014-11" db="EMBL/GenBank/DDBJ databases">
        <authorList>
            <person name="Zhu J."/>
            <person name="Qi W."/>
            <person name="Song R."/>
        </authorList>
    </citation>
    <scope>NUCLEOTIDE SEQUENCE [LARGE SCALE GENOMIC DNA]</scope>
</reference>
<keyword evidence="5" id="KW-0560">Oxidoreductase</keyword>
<keyword evidence="2" id="KW-0285">Flavoprotein</keyword>
<protein>
    <recommendedName>
        <fullName evidence="7">DUS-like FMN-binding domain-containing protein</fullName>
    </recommendedName>
</protein>
<dbReference type="Gene3D" id="3.20.20.70">
    <property type="entry name" value="Aldolase class I"/>
    <property type="match status" value="1"/>
</dbReference>
<comment type="cofactor">
    <cofactor evidence="1">
        <name>FMN</name>
        <dbReference type="ChEBI" id="CHEBI:58210"/>
    </cofactor>
</comment>
<feature type="domain" description="DUS-like FMN-binding" evidence="7">
    <location>
        <begin position="28"/>
        <end position="272"/>
    </location>
</feature>
<evidence type="ECO:0000256" key="2">
    <source>
        <dbReference type="ARBA" id="ARBA00022630"/>
    </source>
</evidence>
<dbReference type="Pfam" id="PF01207">
    <property type="entry name" value="Dus"/>
    <property type="match status" value="1"/>
</dbReference>
<keyword evidence="4" id="KW-0819">tRNA processing</keyword>
<dbReference type="InterPro" id="IPR013785">
    <property type="entry name" value="Aldolase_TIM"/>
</dbReference>
<evidence type="ECO:0000256" key="5">
    <source>
        <dbReference type="ARBA" id="ARBA00023002"/>
    </source>
</evidence>
<evidence type="ECO:0000259" key="7">
    <source>
        <dbReference type="Pfam" id="PF01207"/>
    </source>
</evidence>
<dbReference type="GO" id="GO:0017150">
    <property type="term" value="F:tRNA dihydrouridine synthase activity"/>
    <property type="evidence" value="ECO:0007669"/>
    <property type="project" value="InterPro"/>
</dbReference>
<evidence type="ECO:0000256" key="6">
    <source>
        <dbReference type="SAM" id="MobiDB-lite"/>
    </source>
</evidence>
<proteinExistence type="predicted"/>
<evidence type="ECO:0000256" key="1">
    <source>
        <dbReference type="ARBA" id="ARBA00001917"/>
    </source>
</evidence>
<gene>
    <name evidence="8" type="ORF">Vbra_15176</name>
</gene>
<evidence type="ECO:0000256" key="3">
    <source>
        <dbReference type="ARBA" id="ARBA00022643"/>
    </source>
</evidence>
<dbReference type="PROSITE" id="PS01136">
    <property type="entry name" value="UPF0034"/>
    <property type="match status" value="1"/>
</dbReference>
<dbReference type="PhylomeDB" id="A0A0G4FEN4"/>
<dbReference type="GO" id="GO:0050660">
    <property type="term" value="F:flavin adenine dinucleotide binding"/>
    <property type="evidence" value="ECO:0007669"/>
    <property type="project" value="InterPro"/>
</dbReference>
<dbReference type="SUPFAM" id="SSF51395">
    <property type="entry name" value="FMN-linked oxidoreductases"/>
    <property type="match status" value="1"/>
</dbReference>
<dbReference type="GO" id="GO:0005737">
    <property type="term" value="C:cytoplasm"/>
    <property type="evidence" value="ECO:0007669"/>
    <property type="project" value="TreeGrafter"/>
</dbReference>
<dbReference type="OMA" id="GPIRTNS"/>
<dbReference type="EMBL" id="CDMY01000421">
    <property type="protein sequence ID" value="CEM11649.1"/>
    <property type="molecule type" value="Genomic_DNA"/>
</dbReference>